<evidence type="ECO:0000256" key="1">
    <source>
        <dbReference type="SAM" id="MobiDB-lite"/>
    </source>
</evidence>
<reference evidence="2 3" key="1">
    <citation type="submission" date="2019-11" db="EMBL/GenBank/DDBJ databases">
        <title>Whole genome sequence of Oryza granulata.</title>
        <authorList>
            <person name="Li W."/>
        </authorList>
    </citation>
    <scope>NUCLEOTIDE SEQUENCE [LARGE SCALE GENOMIC DNA]</scope>
    <source>
        <strain evidence="3">cv. Menghai</strain>
        <tissue evidence="2">Leaf</tissue>
    </source>
</reference>
<proteinExistence type="predicted"/>
<dbReference type="EMBL" id="SPHZ02000003">
    <property type="protein sequence ID" value="KAF0923233.1"/>
    <property type="molecule type" value="Genomic_DNA"/>
</dbReference>
<feature type="region of interest" description="Disordered" evidence="1">
    <location>
        <begin position="35"/>
        <end position="68"/>
    </location>
</feature>
<gene>
    <name evidence="2" type="ORF">E2562_003442</name>
</gene>
<feature type="compositionally biased region" description="Basic and acidic residues" evidence="1">
    <location>
        <begin position="45"/>
        <end position="68"/>
    </location>
</feature>
<protein>
    <submittedName>
        <fullName evidence="2">Uncharacterized protein</fullName>
    </submittedName>
</protein>
<evidence type="ECO:0000313" key="2">
    <source>
        <dbReference type="EMBL" id="KAF0923233.1"/>
    </source>
</evidence>
<accession>A0A6G1EGZ7</accession>
<keyword evidence="3" id="KW-1185">Reference proteome</keyword>
<dbReference type="Proteomes" id="UP000479710">
    <property type="component" value="Unassembled WGS sequence"/>
</dbReference>
<organism evidence="2 3">
    <name type="scientific">Oryza meyeriana var. granulata</name>
    <dbReference type="NCBI Taxonomy" id="110450"/>
    <lineage>
        <taxon>Eukaryota</taxon>
        <taxon>Viridiplantae</taxon>
        <taxon>Streptophyta</taxon>
        <taxon>Embryophyta</taxon>
        <taxon>Tracheophyta</taxon>
        <taxon>Spermatophyta</taxon>
        <taxon>Magnoliopsida</taxon>
        <taxon>Liliopsida</taxon>
        <taxon>Poales</taxon>
        <taxon>Poaceae</taxon>
        <taxon>BOP clade</taxon>
        <taxon>Oryzoideae</taxon>
        <taxon>Oryzeae</taxon>
        <taxon>Oryzinae</taxon>
        <taxon>Oryza</taxon>
        <taxon>Oryza meyeriana</taxon>
    </lineage>
</organism>
<dbReference type="AlphaFoldDB" id="A0A6G1EGZ7"/>
<evidence type="ECO:0000313" key="3">
    <source>
        <dbReference type="Proteomes" id="UP000479710"/>
    </source>
</evidence>
<sequence>MMCYVVVKSQWSIPMCAWHACTLAQLLTTSRPFYGRTPAGTGRPETGKKTAMDVDELTAKEREPKRTT</sequence>
<name>A0A6G1EGZ7_9ORYZ</name>
<comment type="caution">
    <text evidence="2">The sequence shown here is derived from an EMBL/GenBank/DDBJ whole genome shotgun (WGS) entry which is preliminary data.</text>
</comment>